<evidence type="ECO:0000256" key="3">
    <source>
        <dbReference type="ARBA" id="ARBA00023054"/>
    </source>
</evidence>
<dbReference type="PANTHER" id="PTHR15504">
    <property type="entry name" value="NASOPHARYNGEAL EPITHELIUM SPECIFIC PROTEIN 1"/>
    <property type="match status" value="1"/>
</dbReference>
<feature type="compositionally biased region" description="Basic and acidic residues" evidence="9">
    <location>
        <begin position="323"/>
        <end position="356"/>
    </location>
</feature>
<evidence type="ECO:0000256" key="5">
    <source>
        <dbReference type="ARBA" id="ARBA00023273"/>
    </source>
</evidence>
<feature type="region of interest" description="Disordered" evidence="9">
    <location>
        <begin position="290"/>
        <end position="358"/>
    </location>
</feature>
<sequence length="488" mass="57301">MSRTNSARYRSTGGGGVDESLFGSGQPKQRFRKDQLPSNAICISKADYEKMRVRSVLKSAADEEADLQKLEAIRAEKEKISRARKAKMMALEDEAKRKAKKSASEEISEARAQAIRKQAQEKIDQQNDLVKLLNTYSQRAMAFTIRDQQMADKHRRDAMEGEYEKRMDIAMEIDRLKELSAREKQENAKLSKRISDRSVIIDQIEARKKNKILQEEAREQENKQMLQTIKKYEEEDAVAAKKREEDIAKSRIEVIKANKASIEAKKNNKLREKEEVDMILAYQAKQDAKMRAREEEEDERKRLVNERQKRMLDNQTKTQGKQAEIDELRARRAMEEGERRARQSELWKAHKRKEDQISLNNARKQQQAEKAASIAREAATKQDEYESAVKFAYDMAERERRERDAKDKKNEEFREILRDQIQKIEDGRMMHRNDKEEEGRMIKKEMAQERIKLFAIRDKMVSDMKKKGIDDKYLSEMMGIDIAKLQMR</sequence>
<evidence type="ECO:0000256" key="6">
    <source>
        <dbReference type="ARBA" id="ARBA00034116"/>
    </source>
</evidence>
<name>A0A9W7B093_9STRA</name>
<evidence type="ECO:0000256" key="2">
    <source>
        <dbReference type="ARBA" id="ARBA00022846"/>
    </source>
</evidence>
<keyword evidence="2" id="KW-0282">Flagellum</keyword>
<evidence type="ECO:0000256" key="4">
    <source>
        <dbReference type="ARBA" id="ARBA00023069"/>
    </source>
</evidence>
<evidence type="ECO:0000259" key="10">
    <source>
        <dbReference type="Pfam" id="PF13868"/>
    </source>
</evidence>
<feature type="coiled-coil region" evidence="8">
    <location>
        <begin position="60"/>
        <end position="129"/>
    </location>
</feature>
<feature type="domain" description="Trichohyalin-plectin-homology" evidence="10">
    <location>
        <begin position="123"/>
        <end position="468"/>
    </location>
</feature>
<keyword evidence="5" id="KW-0966">Cell projection</keyword>
<reference evidence="12" key="1">
    <citation type="journal article" date="2023" name="Commun. Biol.">
        <title>Genome analysis of Parmales, the sister group of diatoms, reveals the evolutionary specialization of diatoms from phago-mixotrophs to photoautotrophs.</title>
        <authorList>
            <person name="Ban H."/>
            <person name="Sato S."/>
            <person name="Yoshikawa S."/>
            <person name="Yamada K."/>
            <person name="Nakamura Y."/>
            <person name="Ichinomiya M."/>
            <person name="Sato N."/>
            <person name="Blanc-Mathieu R."/>
            <person name="Endo H."/>
            <person name="Kuwata A."/>
            <person name="Ogata H."/>
        </authorList>
    </citation>
    <scope>NUCLEOTIDE SEQUENCE [LARGE SCALE GENOMIC DNA]</scope>
    <source>
        <strain evidence="12">NIES 3701</strain>
    </source>
</reference>
<comment type="similarity">
    <text evidence="6">Belongs to the CFAP45 family.</text>
</comment>
<dbReference type="InterPro" id="IPR033253">
    <property type="entry name" value="CFAP45"/>
</dbReference>
<organism evidence="11 12">
    <name type="scientific">Triparma strigata</name>
    <dbReference type="NCBI Taxonomy" id="1606541"/>
    <lineage>
        <taxon>Eukaryota</taxon>
        <taxon>Sar</taxon>
        <taxon>Stramenopiles</taxon>
        <taxon>Ochrophyta</taxon>
        <taxon>Bolidophyceae</taxon>
        <taxon>Parmales</taxon>
        <taxon>Triparmaceae</taxon>
        <taxon>Triparma</taxon>
    </lineage>
</organism>
<feature type="region of interest" description="Disordered" evidence="9">
    <location>
        <begin position="1"/>
        <end position="36"/>
    </location>
</feature>
<gene>
    <name evidence="11" type="ORF">TrST_g5583</name>
</gene>
<evidence type="ECO:0000313" key="11">
    <source>
        <dbReference type="EMBL" id="GMH81522.1"/>
    </source>
</evidence>
<dbReference type="EMBL" id="BRXY01000258">
    <property type="protein sequence ID" value="GMH81522.1"/>
    <property type="molecule type" value="Genomic_DNA"/>
</dbReference>
<keyword evidence="3 8" id="KW-0175">Coiled coil</keyword>
<feature type="compositionally biased region" description="Basic and acidic residues" evidence="9">
    <location>
        <begin position="290"/>
        <end position="312"/>
    </location>
</feature>
<dbReference type="OrthoDB" id="1902038at2759"/>
<dbReference type="InterPro" id="IPR043597">
    <property type="entry name" value="TPH_dom"/>
</dbReference>
<dbReference type="AlphaFoldDB" id="A0A9W7B093"/>
<comment type="subcellular location">
    <subcellularLocation>
        <location evidence="1">Cell projection</location>
        <location evidence="1">Cilium</location>
        <location evidence="1">Flagellum</location>
    </subcellularLocation>
</comment>
<evidence type="ECO:0000256" key="9">
    <source>
        <dbReference type="SAM" id="MobiDB-lite"/>
    </source>
</evidence>
<keyword evidence="4" id="KW-0969">Cilium</keyword>
<evidence type="ECO:0000256" key="1">
    <source>
        <dbReference type="ARBA" id="ARBA00004230"/>
    </source>
</evidence>
<evidence type="ECO:0000256" key="8">
    <source>
        <dbReference type="SAM" id="Coils"/>
    </source>
</evidence>
<protein>
    <recommendedName>
        <fullName evidence="7">Cilia- and flagella-associated protein 45</fullName>
    </recommendedName>
</protein>
<evidence type="ECO:0000256" key="7">
    <source>
        <dbReference type="ARBA" id="ARBA00034142"/>
    </source>
</evidence>
<accession>A0A9W7B093</accession>
<dbReference type="Proteomes" id="UP001165085">
    <property type="component" value="Unassembled WGS sequence"/>
</dbReference>
<dbReference type="GO" id="GO:0031514">
    <property type="term" value="C:motile cilium"/>
    <property type="evidence" value="ECO:0007669"/>
    <property type="project" value="UniProtKB-SubCell"/>
</dbReference>
<dbReference type="PANTHER" id="PTHR15504:SF0">
    <property type="entry name" value="CILIA- AND FLAGELLA-ASSOCIATED PROTEIN 45"/>
    <property type="match status" value="1"/>
</dbReference>
<dbReference type="Pfam" id="PF13868">
    <property type="entry name" value="TPH"/>
    <property type="match status" value="1"/>
</dbReference>
<keyword evidence="12" id="KW-1185">Reference proteome</keyword>
<evidence type="ECO:0000313" key="12">
    <source>
        <dbReference type="Proteomes" id="UP001165085"/>
    </source>
</evidence>
<comment type="caution">
    <text evidence="11">The sequence shown here is derived from an EMBL/GenBank/DDBJ whole genome shotgun (WGS) entry which is preliminary data.</text>
</comment>
<proteinExistence type="inferred from homology"/>